<dbReference type="EMBL" id="CP000302">
    <property type="protein sequence ID" value="ABE53355.1"/>
    <property type="molecule type" value="Genomic_DNA"/>
</dbReference>
<proteinExistence type="predicted"/>
<dbReference type="Proteomes" id="UP000001982">
    <property type="component" value="Chromosome"/>
</dbReference>
<dbReference type="HOGENOM" id="CLU_1053347_0_0_6"/>
<dbReference type="AlphaFoldDB" id="Q12T71"/>
<evidence type="ECO:0000313" key="2">
    <source>
        <dbReference type="Proteomes" id="UP000001982"/>
    </source>
</evidence>
<dbReference type="KEGG" id="sdn:Sden_0058"/>
<name>Q12T71_SHEDO</name>
<gene>
    <name evidence="1" type="ordered locus">Sden_0058</name>
</gene>
<dbReference type="RefSeq" id="WP_011494524.1">
    <property type="nucleotide sequence ID" value="NC_007954.1"/>
</dbReference>
<evidence type="ECO:0000313" key="1">
    <source>
        <dbReference type="EMBL" id="ABE53355.1"/>
    </source>
</evidence>
<sequence length="264" mass="29483">MIEFESIHQSIKLPNKALTEPNENEALFLSHLNGEAFDGTLNSKNQLYQEGNKTSESVSPLTTDFLSLWKKSADIASSVISHGLYEEQMVLPQYGGNNHGANGANVIKQTPDWLAIGSYQVQTLNTLNTLNSAQEATSYQGEGFVFSHVHDANLAFQAVQAPMLEIGSNNTLSKAVDSGSVRNVVFKLSDQYKMTEIASINAPLWKTAEQTQSRRVTFGEHLGTRTMRVRDYFSTDAKLEYAEMLSYSNVDRLMINGYLQWERK</sequence>
<protein>
    <submittedName>
        <fullName evidence="1">Uncharacterized protein</fullName>
    </submittedName>
</protein>
<dbReference type="STRING" id="318161.Sden_0058"/>
<accession>Q12T71</accession>
<keyword evidence="2" id="KW-1185">Reference proteome</keyword>
<reference evidence="1 2" key="1">
    <citation type="submission" date="2006-03" db="EMBL/GenBank/DDBJ databases">
        <title>Complete sequence of Shewanella denitrificans OS217.</title>
        <authorList>
            <consortium name="US DOE Joint Genome Institute"/>
            <person name="Copeland A."/>
            <person name="Lucas S."/>
            <person name="Lapidus A."/>
            <person name="Barry K."/>
            <person name="Detter J.C."/>
            <person name="Glavina del Rio T."/>
            <person name="Hammon N."/>
            <person name="Israni S."/>
            <person name="Dalin E."/>
            <person name="Tice H."/>
            <person name="Pitluck S."/>
            <person name="Brettin T."/>
            <person name="Bruce D."/>
            <person name="Han C."/>
            <person name="Tapia R."/>
            <person name="Gilna P."/>
            <person name="Kiss H."/>
            <person name="Schmutz J."/>
            <person name="Larimer F."/>
            <person name="Land M."/>
            <person name="Hauser L."/>
            <person name="Kyrpides N."/>
            <person name="Lykidis A."/>
            <person name="Richardson P."/>
        </authorList>
    </citation>
    <scope>NUCLEOTIDE SEQUENCE [LARGE SCALE GENOMIC DNA]</scope>
    <source>
        <strain evidence="2">OS217 / ATCC BAA-1090 / DSM 15013</strain>
    </source>
</reference>
<organism evidence="1 2">
    <name type="scientific">Shewanella denitrificans (strain OS217 / ATCC BAA-1090 / DSM 15013)</name>
    <dbReference type="NCBI Taxonomy" id="318161"/>
    <lineage>
        <taxon>Bacteria</taxon>
        <taxon>Pseudomonadati</taxon>
        <taxon>Pseudomonadota</taxon>
        <taxon>Gammaproteobacteria</taxon>
        <taxon>Alteromonadales</taxon>
        <taxon>Shewanellaceae</taxon>
        <taxon>Shewanella</taxon>
    </lineage>
</organism>
<dbReference type="OrthoDB" id="9842338at2"/>